<dbReference type="HOGENOM" id="CLU_004262_0_0_1"/>
<proteinExistence type="predicted"/>
<dbReference type="Proteomes" id="UP000027073">
    <property type="component" value="Unassembled WGS sequence"/>
</dbReference>
<dbReference type="InParanoid" id="A0A067NSP4"/>
<feature type="region of interest" description="Disordered" evidence="5">
    <location>
        <begin position="136"/>
        <end position="172"/>
    </location>
</feature>
<evidence type="ECO:0000259" key="6">
    <source>
        <dbReference type="Pfam" id="PF08314"/>
    </source>
</evidence>
<gene>
    <name evidence="7" type="ORF">PLEOSDRAFT_1062904</name>
</gene>
<keyword evidence="4" id="KW-0653">Protein transport</keyword>
<feature type="compositionally biased region" description="Low complexity" evidence="5">
    <location>
        <begin position="153"/>
        <end position="167"/>
    </location>
</feature>
<dbReference type="GO" id="GO:0006890">
    <property type="term" value="P:retrograde vesicle-mediated transport, Golgi to endoplasmic reticulum"/>
    <property type="evidence" value="ECO:0007669"/>
    <property type="project" value="InterPro"/>
</dbReference>
<dbReference type="GO" id="GO:0070939">
    <property type="term" value="C:Dsl1/NZR complex"/>
    <property type="evidence" value="ECO:0007669"/>
    <property type="project" value="TreeGrafter"/>
</dbReference>
<sequence>MPASQNPYTRWTNIPDAELTADDVEQVLKPLTDDVWVVAACFDRLVDDVPLQRELLDLGLQRSEGALGRSREAALFNSQPSTAEDTLPVSSADALAAHFRGVPADARLCWMRSVLLDRLDRLNTYEEILKTAPLGGRDASEEADDWEDDPWADEGGSSAAGQPSASATPQFPISPSEFLSDDLWQSAISLTTLQWLEASRTLLQRHSAKLWKYRFSILHSIPAHLHPTEYRDWLPEIDPTTDAERLPVENNWRASQDWSESPEAQLALTECPHVSFPELSFSQDGDHEPHTHPEPLSSDELSSWYKRRVDHIISSTGMIDVALAIVQHGASRGVPALDELGEELSLLSRLVYDAPQNAQSDDDWTLARWRTMDSSTVIRSYLKNSTPESIAEDISRLVLPYLFVIEARAERAGNPDPSIPTRILYDYILSAPLSLVASIFEASKPTLPVSQRLIRNDEDVARLALACLYGCGSLDEWPTMSRIFECMPAWDIAQDEDNDGDTADTTIASLSAFVTPTTSRAQCTPADLLVFFKPLPIASLSRALDILDIHLESGEILSRWSVPAPLRWFLQSHNDASQQRAWATRMARRAGGTSDKLDTLDDWEWLLEDMLKLTNEGESGLRGSFGLLPRNEVIGIFLGGLLSSGKLDIAQSLLKVLRTKLSLESQTIEDICLTCSREFYDNASSGNYKFGDMKLAYDCLDLPPPSPRIIQEKEFIEATSRLASFNITSRPGIPISPIEIRLTKDRLSLVAQVLSSNADAYKHTEVILELVRKLGFRDDTVAEVRTLAMLADSALQGEDFTRAYDANKRMIDIVHNFIESAPLGKEDVQVKQALEVCWVACYQLGRQPEFDDVEKKLSLLGYALELCPSDKLHDILISWRRLETEDIEARQERLEMRRNDPTTVSAKRKPAATVSSYPAASLRARLQHFHMPTPPLLSTPDAAALATRTFRSVAANFPFSVGSRGRSQASHLDDAASSRSGSRRPEGDDVSAQASRVLSKGIGWLIGDE</sequence>
<keyword evidence="3" id="KW-0256">Endoplasmic reticulum</keyword>
<evidence type="ECO:0000256" key="4">
    <source>
        <dbReference type="ARBA" id="ARBA00022927"/>
    </source>
</evidence>
<comment type="subcellular location">
    <subcellularLocation>
        <location evidence="1">Endoplasmic reticulum</location>
    </subcellularLocation>
</comment>
<accession>A0A067NSP4</accession>
<dbReference type="OrthoDB" id="27490at2759"/>
<dbReference type="PANTHER" id="PTHR15922">
    <property type="entry name" value="NEUROBLASTOMA-AMPLIFIED SEQUENCE"/>
    <property type="match status" value="1"/>
</dbReference>
<organism evidence="7 8">
    <name type="scientific">Pleurotus ostreatus (strain PC15)</name>
    <name type="common">Oyster mushroom</name>
    <dbReference type="NCBI Taxonomy" id="1137138"/>
    <lineage>
        <taxon>Eukaryota</taxon>
        <taxon>Fungi</taxon>
        <taxon>Dikarya</taxon>
        <taxon>Basidiomycota</taxon>
        <taxon>Agaricomycotina</taxon>
        <taxon>Agaricomycetes</taxon>
        <taxon>Agaricomycetidae</taxon>
        <taxon>Agaricales</taxon>
        <taxon>Pleurotineae</taxon>
        <taxon>Pleurotaceae</taxon>
        <taxon>Pleurotus</taxon>
    </lineage>
</organism>
<protein>
    <recommendedName>
        <fullName evidence="6">Sec39 domain-containing protein</fullName>
    </recommendedName>
</protein>
<dbReference type="PANTHER" id="PTHR15922:SF2">
    <property type="entry name" value="NBAS SUBUNIT OF NRZ TETHERING COMPLEX"/>
    <property type="match status" value="1"/>
</dbReference>
<reference evidence="8" key="1">
    <citation type="journal article" date="2014" name="Proc. Natl. Acad. Sci. U.S.A.">
        <title>Extensive sampling of basidiomycete genomes demonstrates inadequacy of the white-rot/brown-rot paradigm for wood decay fungi.</title>
        <authorList>
            <person name="Riley R."/>
            <person name="Salamov A.A."/>
            <person name="Brown D.W."/>
            <person name="Nagy L.G."/>
            <person name="Floudas D."/>
            <person name="Held B.W."/>
            <person name="Levasseur A."/>
            <person name="Lombard V."/>
            <person name="Morin E."/>
            <person name="Otillar R."/>
            <person name="Lindquist E.A."/>
            <person name="Sun H."/>
            <person name="LaButti K.M."/>
            <person name="Schmutz J."/>
            <person name="Jabbour D."/>
            <person name="Luo H."/>
            <person name="Baker S.E."/>
            <person name="Pisabarro A.G."/>
            <person name="Walton J.D."/>
            <person name="Blanchette R.A."/>
            <person name="Henrissat B."/>
            <person name="Martin F."/>
            <person name="Cullen D."/>
            <person name="Hibbett D.S."/>
            <person name="Grigoriev I.V."/>
        </authorList>
    </citation>
    <scope>NUCLEOTIDE SEQUENCE [LARGE SCALE GENOMIC DNA]</scope>
    <source>
        <strain evidence="8">PC15</strain>
    </source>
</reference>
<dbReference type="Pfam" id="PF08314">
    <property type="entry name" value="Sec39"/>
    <property type="match status" value="1"/>
</dbReference>
<evidence type="ECO:0000313" key="7">
    <source>
        <dbReference type="EMBL" id="KDQ30929.1"/>
    </source>
</evidence>
<feature type="compositionally biased region" description="Basic and acidic residues" evidence="5">
    <location>
        <begin position="284"/>
        <end position="293"/>
    </location>
</feature>
<evidence type="ECO:0000256" key="1">
    <source>
        <dbReference type="ARBA" id="ARBA00004240"/>
    </source>
</evidence>
<evidence type="ECO:0000256" key="5">
    <source>
        <dbReference type="SAM" id="MobiDB-lite"/>
    </source>
</evidence>
<feature type="region of interest" description="Disordered" evidence="5">
    <location>
        <begin position="962"/>
        <end position="994"/>
    </location>
</feature>
<evidence type="ECO:0000313" key="8">
    <source>
        <dbReference type="Proteomes" id="UP000027073"/>
    </source>
</evidence>
<dbReference type="EMBL" id="KL198006">
    <property type="protein sequence ID" value="KDQ30929.1"/>
    <property type="molecule type" value="Genomic_DNA"/>
</dbReference>
<feature type="domain" description="Sec39" evidence="6">
    <location>
        <begin position="188"/>
        <end position="886"/>
    </location>
</feature>
<dbReference type="STRING" id="1137138.A0A067NSP4"/>
<evidence type="ECO:0000256" key="2">
    <source>
        <dbReference type="ARBA" id="ARBA00022448"/>
    </source>
</evidence>
<feature type="compositionally biased region" description="Acidic residues" evidence="5">
    <location>
        <begin position="141"/>
        <end position="152"/>
    </location>
</feature>
<dbReference type="AlphaFoldDB" id="A0A067NSP4"/>
<evidence type="ECO:0000256" key="3">
    <source>
        <dbReference type="ARBA" id="ARBA00022824"/>
    </source>
</evidence>
<dbReference type="GO" id="GO:0000149">
    <property type="term" value="F:SNARE binding"/>
    <property type="evidence" value="ECO:0007669"/>
    <property type="project" value="TreeGrafter"/>
</dbReference>
<feature type="region of interest" description="Disordered" evidence="5">
    <location>
        <begin position="279"/>
        <end position="298"/>
    </location>
</feature>
<dbReference type="VEuPathDB" id="FungiDB:PLEOSDRAFT_1062904"/>
<dbReference type="GO" id="GO:0015031">
    <property type="term" value="P:protein transport"/>
    <property type="evidence" value="ECO:0007669"/>
    <property type="project" value="UniProtKB-KW"/>
</dbReference>
<name>A0A067NSP4_PLEO1</name>
<keyword evidence="2" id="KW-0813">Transport</keyword>
<dbReference type="InterPro" id="IPR013244">
    <property type="entry name" value="Sec39_domain"/>
</dbReference>